<dbReference type="SMART" id="SM00889">
    <property type="entry name" value="EFG_IV"/>
    <property type="match status" value="1"/>
</dbReference>
<dbReference type="RefSeq" id="WP_096896199.1">
    <property type="nucleotide sequence ID" value="NZ_BAOS01000043.1"/>
</dbReference>
<dbReference type="InterPro" id="IPR009000">
    <property type="entry name" value="Transl_B-barrel_sf"/>
</dbReference>
<dbReference type="FunFam" id="3.30.230.10:FF:000003">
    <property type="entry name" value="Elongation factor G"/>
    <property type="match status" value="1"/>
</dbReference>
<evidence type="ECO:0000256" key="6">
    <source>
        <dbReference type="ARBA" id="ARBA00024731"/>
    </source>
</evidence>
<dbReference type="SMART" id="SM00838">
    <property type="entry name" value="EFG_C"/>
    <property type="match status" value="1"/>
</dbReference>
<dbReference type="SUPFAM" id="SSF52540">
    <property type="entry name" value="P-loop containing nucleoside triphosphate hydrolases"/>
    <property type="match status" value="1"/>
</dbReference>
<dbReference type="InterPro" id="IPR041095">
    <property type="entry name" value="EFG_II"/>
</dbReference>
<evidence type="ECO:0000256" key="3">
    <source>
        <dbReference type="ARBA" id="ARBA00022768"/>
    </source>
</evidence>
<evidence type="ECO:0000256" key="4">
    <source>
        <dbReference type="ARBA" id="ARBA00022917"/>
    </source>
</evidence>
<dbReference type="PANTHER" id="PTHR43261">
    <property type="entry name" value="TRANSLATION ELONGATION FACTOR G-RELATED"/>
    <property type="match status" value="1"/>
</dbReference>
<dbReference type="InterPro" id="IPR005225">
    <property type="entry name" value="Small_GTP-bd"/>
</dbReference>
<dbReference type="CDD" id="cd03713">
    <property type="entry name" value="EFG_mtEFG_C"/>
    <property type="match status" value="1"/>
</dbReference>
<keyword evidence="5" id="KW-0342">GTP-binding</keyword>
<evidence type="ECO:0000256" key="1">
    <source>
        <dbReference type="ARBA" id="ARBA00017872"/>
    </source>
</evidence>
<dbReference type="InterPro" id="IPR035649">
    <property type="entry name" value="EFG_V"/>
</dbReference>
<dbReference type="NCBIfam" id="NF009891">
    <property type="entry name" value="PRK13351.1-1"/>
    <property type="match status" value="1"/>
</dbReference>
<dbReference type="InterPro" id="IPR005517">
    <property type="entry name" value="Transl_elong_EFG/EF2_IV"/>
</dbReference>
<sequence>MGQYETKDIRNVAFVGHGASGKTSLIEGILFKAGATTRLGSVDDGTSVSDFDSEEKERKTTIDSSVLHCNWHGKEINVIDTPGYPDFIGGAIGALNAVETAVVVVAATSGIQVNTQKMWDIASDEGLARVVVITKMDGENIDFPALLDSIQSSFGEECLPLMLPIGHGPDFKGVVDILNQSDEVPDGVIGDVVENREKLVEGIVSVCDEQLEQYLDGKEIKLETLQGCLSTAIASGSIVPVLCCENKEGIGVEGIVDVIAEYTPSPEKCLTCKCSSVSGGEVSEEEKEIEVSKSAPFSAQVFKSITDPFVGKLSFFRIYSGVLEGHPEIYNTRSKKNEKIGHMFRTFGKEQQEIERSIPGDIVTISKIEDISVSDTLCDPDAIVKFDDIKFPKPMASLAIEPKSRGAEQKISETLNRLVAEDSTFKVSRDVQTHELVVTGMSNLHLDVILSRLKSRYDIDVESRQPKIPHKETITTKASAQYKHKKQTGGKGQYGEVYLRIEPLERGGGFEYVSKIVGGAIPSQYIPAVEKGLRETIAKGILSNNPIVDVKVELYDGTFHNVDSSEAAFKIAASKAFQLAFNDAKPVLLEPVVNIQVTIPSEFMGDITGNLSSRRGRVQGMDSFGDLQVVQASIPMEEIKNYETELKSMTGGRGSYTMEFSHYDVVPSHLVPPIIEQSKKETEKVD</sequence>
<comment type="caution">
    <text evidence="8">The sequence shown here is derived from an EMBL/GenBank/DDBJ whole genome shotgun (WGS) entry which is preliminary data.</text>
</comment>
<dbReference type="InterPro" id="IPR027417">
    <property type="entry name" value="P-loop_NTPase"/>
</dbReference>
<dbReference type="OrthoDB" id="9804431at2"/>
<keyword evidence="3 8" id="KW-0251">Elongation factor</keyword>
<dbReference type="NCBIfam" id="NF009381">
    <property type="entry name" value="PRK12740.1-5"/>
    <property type="match status" value="1"/>
</dbReference>
<dbReference type="Gene3D" id="2.40.30.10">
    <property type="entry name" value="Translation factors"/>
    <property type="match status" value="1"/>
</dbReference>
<dbReference type="Pfam" id="PF03764">
    <property type="entry name" value="EFG_IV"/>
    <property type="match status" value="1"/>
</dbReference>
<dbReference type="PROSITE" id="PS51722">
    <property type="entry name" value="G_TR_2"/>
    <property type="match status" value="1"/>
</dbReference>
<dbReference type="CDD" id="cd01434">
    <property type="entry name" value="EFG_mtEFG1_IV"/>
    <property type="match status" value="1"/>
</dbReference>
<dbReference type="InterPro" id="IPR053905">
    <property type="entry name" value="EF-G-like_DII"/>
</dbReference>
<dbReference type="Pfam" id="PF14492">
    <property type="entry name" value="EFG_III"/>
    <property type="match status" value="1"/>
</dbReference>
<dbReference type="CDD" id="cd04088">
    <property type="entry name" value="EFG_mtEFG_II"/>
    <property type="match status" value="1"/>
</dbReference>
<dbReference type="InterPro" id="IPR000795">
    <property type="entry name" value="T_Tr_GTP-bd_dom"/>
</dbReference>
<dbReference type="EMBL" id="BAOS01000043">
    <property type="protein sequence ID" value="GAX62812.1"/>
    <property type="molecule type" value="Genomic_DNA"/>
</dbReference>
<protein>
    <recommendedName>
        <fullName evidence="1">Elongation factor G</fullName>
    </recommendedName>
</protein>
<dbReference type="GO" id="GO:0003924">
    <property type="term" value="F:GTPase activity"/>
    <property type="evidence" value="ECO:0007669"/>
    <property type="project" value="InterPro"/>
</dbReference>
<dbReference type="Pfam" id="PF00009">
    <property type="entry name" value="GTP_EFTU"/>
    <property type="match status" value="1"/>
</dbReference>
<dbReference type="SUPFAM" id="SSF50447">
    <property type="entry name" value="Translation proteins"/>
    <property type="match status" value="1"/>
</dbReference>
<dbReference type="Gene3D" id="3.30.70.870">
    <property type="entry name" value="Elongation Factor G (Translational Gtpase), domain 3"/>
    <property type="match status" value="1"/>
</dbReference>
<dbReference type="SUPFAM" id="SSF54980">
    <property type="entry name" value="EF-G C-terminal domain-like"/>
    <property type="match status" value="2"/>
</dbReference>
<dbReference type="AlphaFoldDB" id="A0A286U3X5"/>
<dbReference type="CDD" id="cd16262">
    <property type="entry name" value="EFG_III"/>
    <property type="match status" value="1"/>
</dbReference>
<dbReference type="Proteomes" id="UP000218542">
    <property type="component" value="Unassembled WGS sequence"/>
</dbReference>
<dbReference type="Pfam" id="PF22042">
    <property type="entry name" value="EF-G_D2"/>
    <property type="match status" value="1"/>
</dbReference>
<name>A0A286U3X5_9BACT</name>
<reference evidence="9" key="1">
    <citation type="journal article" date="2017" name="Environ. Microbiol. Rep.">
        <title>Genetic Diversity of Marine Anaerobic Ammonium-Oxidizing Bacteria as Revealed by Genomic and Proteomic Analyses of 'Candidatus Scalindua japonica'.</title>
        <authorList>
            <person name="Oshiki M."/>
            <person name="Mizuto K."/>
            <person name="Kimura Z."/>
            <person name="Kindaichi T."/>
            <person name="Satoh H."/>
            <person name="Okabe S."/>
        </authorList>
    </citation>
    <scope>NUCLEOTIDE SEQUENCE [LARGE SCALE GENOMIC DNA]</scope>
    <source>
        <strain evidence="9">husup-a2</strain>
    </source>
</reference>
<dbReference type="InterPro" id="IPR020568">
    <property type="entry name" value="Ribosomal_Su5_D2-typ_SF"/>
</dbReference>
<evidence type="ECO:0000256" key="5">
    <source>
        <dbReference type="ARBA" id="ARBA00023134"/>
    </source>
</evidence>
<evidence type="ECO:0000256" key="2">
    <source>
        <dbReference type="ARBA" id="ARBA00022741"/>
    </source>
</evidence>
<feature type="domain" description="Tr-type G" evidence="7">
    <location>
        <begin position="7"/>
        <end position="267"/>
    </location>
</feature>
<evidence type="ECO:0000313" key="9">
    <source>
        <dbReference type="Proteomes" id="UP000218542"/>
    </source>
</evidence>
<accession>A0A286U3X5</accession>
<dbReference type="GO" id="GO:0005525">
    <property type="term" value="F:GTP binding"/>
    <property type="evidence" value="ECO:0007669"/>
    <property type="project" value="UniProtKB-KW"/>
</dbReference>
<dbReference type="InterPro" id="IPR047872">
    <property type="entry name" value="EFG_IV"/>
</dbReference>
<dbReference type="InterPro" id="IPR009022">
    <property type="entry name" value="EFG_III"/>
</dbReference>
<gene>
    <name evidence="8" type="ORF">SCALIN_C43_0068</name>
</gene>
<dbReference type="GO" id="GO:0032790">
    <property type="term" value="P:ribosome disassembly"/>
    <property type="evidence" value="ECO:0007669"/>
    <property type="project" value="TreeGrafter"/>
</dbReference>
<dbReference type="FunFam" id="3.30.70.240:FF:000001">
    <property type="entry name" value="Elongation factor G"/>
    <property type="match status" value="1"/>
</dbReference>
<dbReference type="PRINTS" id="PR00315">
    <property type="entry name" value="ELONGATNFCT"/>
</dbReference>
<keyword evidence="4" id="KW-0648">Protein biosynthesis</keyword>
<dbReference type="Gene3D" id="3.40.50.300">
    <property type="entry name" value="P-loop containing nucleotide triphosphate hydrolases"/>
    <property type="match status" value="1"/>
</dbReference>
<dbReference type="GO" id="GO:0003746">
    <property type="term" value="F:translation elongation factor activity"/>
    <property type="evidence" value="ECO:0007669"/>
    <property type="project" value="UniProtKB-KW"/>
</dbReference>
<keyword evidence="2" id="KW-0547">Nucleotide-binding</keyword>
<dbReference type="InterPro" id="IPR035647">
    <property type="entry name" value="EFG_III/V"/>
</dbReference>
<dbReference type="NCBIfam" id="TIGR00231">
    <property type="entry name" value="small_GTP"/>
    <property type="match status" value="1"/>
</dbReference>
<proteinExistence type="predicted"/>
<evidence type="ECO:0000259" key="7">
    <source>
        <dbReference type="PROSITE" id="PS51722"/>
    </source>
</evidence>
<dbReference type="Pfam" id="PF00679">
    <property type="entry name" value="EFG_C"/>
    <property type="match status" value="1"/>
</dbReference>
<dbReference type="SUPFAM" id="SSF54211">
    <property type="entry name" value="Ribosomal protein S5 domain 2-like"/>
    <property type="match status" value="1"/>
</dbReference>
<dbReference type="Gene3D" id="3.30.70.240">
    <property type="match status" value="1"/>
</dbReference>
<keyword evidence="9" id="KW-1185">Reference proteome</keyword>
<comment type="function">
    <text evidence="6">Catalyzes the GTP-dependent ribosomal translocation step during translation elongation. During this step, the ribosome changes from the pre-translocational (PRE) to the post-translocational (POST) state as the newly formed A-site-bound peptidyl-tRNA and P-site-bound deacylated tRNA move to the P and E sites, respectively. Catalyzes the coordinated movement of the two tRNA molecules, the mRNA and conformational changes in the ribosome.</text>
</comment>
<dbReference type="PANTHER" id="PTHR43261:SF6">
    <property type="entry name" value="ELONGATION FACTOR G-LIKE PROTEIN"/>
    <property type="match status" value="1"/>
</dbReference>
<dbReference type="InterPro" id="IPR014721">
    <property type="entry name" value="Ribsml_uS5_D2-typ_fold_subgr"/>
</dbReference>
<organism evidence="8 9">
    <name type="scientific">Candidatus Scalindua japonica</name>
    <dbReference type="NCBI Taxonomy" id="1284222"/>
    <lineage>
        <taxon>Bacteria</taxon>
        <taxon>Pseudomonadati</taxon>
        <taxon>Planctomycetota</taxon>
        <taxon>Candidatus Brocadiia</taxon>
        <taxon>Candidatus Brocadiales</taxon>
        <taxon>Candidatus Scalinduaceae</taxon>
        <taxon>Candidatus Scalindua</taxon>
    </lineage>
</organism>
<dbReference type="InterPro" id="IPR000640">
    <property type="entry name" value="EFG_V-like"/>
</dbReference>
<evidence type="ECO:0000313" key="8">
    <source>
        <dbReference type="EMBL" id="GAX62812.1"/>
    </source>
</evidence>
<dbReference type="Gene3D" id="3.30.230.10">
    <property type="match status" value="1"/>
</dbReference>